<name>A0A8T0SJE9_PANVG</name>
<proteinExistence type="predicted"/>
<sequence>MGNALIRCFEGQEDHQGRPRVQGGGGHYPYYQPQYYSHDPLASAAPRPHQQALGRHGVPPATIGGGALTQAAGPNFGPLLWSNGALANGVASQYQNNAEDIDESSAEGLRDAKSYAKANPMLIQVQVLGTRRKFWRLSDNATRISRKLALILRSQHSVGRCLAAPLQVSNVWIGSTGSVKLRGANFSGKGFSIERVRDDYRNLSKVLQALIRMSGGDVAKLPPDYRAFLALLGDDNLMMEDEFLIVNNAALLPMKNRTEVFLMLHDRIVKYLGRTNKAKKKRILSKLPYENDWLDTARANAQINQWVVNAQNQYKNTQSDLLRLNRNVRSHMHEYNDDDIEEILYCEWPELLAVMAKTLHLEGELEVTDIESKFG</sequence>
<dbReference type="Proteomes" id="UP000823388">
    <property type="component" value="Chromosome 5K"/>
</dbReference>
<gene>
    <name evidence="2" type="ORF">PVAP13_5KG256500</name>
</gene>
<feature type="region of interest" description="Disordered" evidence="1">
    <location>
        <begin position="39"/>
        <end position="66"/>
    </location>
</feature>
<evidence type="ECO:0000256" key="1">
    <source>
        <dbReference type="SAM" id="MobiDB-lite"/>
    </source>
</evidence>
<dbReference type="EMBL" id="CM029045">
    <property type="protein sequence ID" value="KAG2597424.1"/>
    <property type="molecule type" value="Genomic_DNA"/>
</dbReference>
<dbReference type="OrthoDB" id="627343at2759"/>
<accession>A0A8T0SJE9</accession>
<reference evidence="2" key="1">
    <citation type="submission" date="2020-05" db="EMBL/GenBank/DDBJ databases">
        <title>WGS assembly of Panicum virgatum.</title>
        <authorList>
            <person name="Lovell J.T."/>
            <person name="Jenkins J."/>
            <person name="Shu S."/>
            <person name="Juenger T.E."/>
            <person name="Schmutz J."/>
        </authorList>
    </citation>
    <scope>NUCLEOTIDE SEQUENCE</scope>
    <source>
        <strain evidence="2">AP13</strain>
    </source>
</reference>
<evidence type="ECO:0000313" key="2">
    <source>
        <dbReference type="EMBL" id="KAG2597424.1"/>
    </source>
</evidence>
<dbReference type="PANTHER" id="PTHR35161">
    <property type="entry name" value="OS02G0303100 PROTEIN"/>
    <property type="match status" value="1"/>
</dbReference>
<protein>
    <submittedName>
        <fullName evidence="2">Uncharacterized protein</fullName>
    </submittedName>
</protein>
<organism evidence="2 3">
    <name type="scientific">Panicum virgatum</name>
    <name type="common">Blackwell switchgrass</name>
    <dbReference type="NCBI Taxonomy" id="38727"/>
    <lineage>
        <taxon>Eukaryota</taxon>
        <taxon>Viridiplantae</taxon>
        <taxon>Streptophyta</taxon>
        <taxon>Embryophyta</taxon>
        <taxon>Tracheophyta</taxon>
        <taxon>Spermatophyta</taxon>
        <taxon>Magnoliopsida</taxon>
        <taxon>Liliopsida</taxon>
        <taxon>Poales</taxon>
        <taxon>Poaceae</taxon>
        <taxon>PACMAD clade</taxon>
        <taxon>Panicoideae</taxon>
        <taxon>Panicodae</taxon>
        <taxon>Paniceae</taxon>
        <taxon>Panicinae</taxon>
        <taxon>Panicum</taxon>
        <taxon>Panicum sect. Hiantes</taxon>
    </lineage>
</organism>
<comment type="caution">
    <text evidence="2">The sequence shown here is derived from an EMBL/GenBank/DDBJ whole genome shotgun (WGS) entry which is preliminary data.</text>
</comment>
<dbReference type="PANTHER" id="PTHR35161:SF1">
    <property type="entry name" value="OS02G0138300 PROTEIN"/>
    <property type="match status" value="1"/>
</dbReference>
<dbReference type="AlphaFoldDB" id="A0A8T0SJE9"/>
<keyword evidence="3" id="KW-1185">Reference proteome</keyword>
<evidence type="ECO:0000313" key="3">
    <source>
        <dbReference type="Proteomes" id="UP000823388"/>
    </source>
</evidence>